<keyword evidence="1" id="KW-0812">Transmembrane</keyword>
<dbReference type="Proteomes" id="UP000186588">
    <property type="component" value="Unassembled WGS sequence"/>
</dbReference>
<dbReference type="EMBL" id="JXDF01000017">
    <property type="protein sequence ID" value="KPN82264.1"/>
    <property type="molecule type" value="Genomic_DNA"/>
</dbReference>
<sequence>MAQNNLANSVYATPGYYSAGEQQKQQNPEVKSNVRLGLSKFEKTVVILGCSLVFFLMVGLVGEKIALGNHATELQVTTNLLGKVKDDNSTLKQEVSELQSGNRLQKIAKQADLSLSNKNVRNVSK</sequence>
<protein>
    <submittedName>
        <fullName evidence="3">Cell division protein FtsL</fullName>
    </submittedName>
</protein>
<feature type="transmembrane region" description="Helical" evidence="1">
    <location>
        <begin position="44"/>
        <end position="62"/>
    </location>
</feature>
<proteinExistence type="predicted"/>
<keyword evidence="1" id="KW-0472">Membrane</keyword>
<organism evidence="3 5">
    <name type="scientific">Apilactobacillus kunkeei</name>
    <dbReference type="NCBI Taxonomy" id="148814"/>
    <lineage>
        <taxon>Bacteria</taxon>
        <taxon>Bacillati</taxon>
        <taxon>Bacillota</taxon>
        <taxon>Bacilli</taxon>
        <taxon>Lactobacillales</taxon>
        <taxon>Lactobacillaceae</taxon>
        <taxon>Apilactobacillus</taxon>
    </lineage>
</organism>
<keyword evidence="3" id="KW-0132">Cell division</keyword>
<reference evidence="2 7" key="2">
    <citation type="journal article" date="2016" name="Syst. Appl. Microbiol.">
        <title>Genomic characterization of a fructophilic bee symbiont Lactobacillus kunkeei reveals its niche-specific adaptation.</title>
        <authorList>
            <person name="Maeno S."/>
            <person name="Tanizawa Y."/>
            <person name="Kanesaki Y."/>
            <person name="Kubota E."/>
            <person name="Kumar H."/>
            <person name="Dicks L."/>
            <person name="Salminen S."/>
            <person name="Nakagawa J."/>
            <person name="Arita M."/>
            <person name="Endo A."/>
        </authorList>
    </citation>
    <scope>NUCLEOTIDE SEQUENCE [LARGE SCALE GENOMIC DNA]</scope>
    <source>
        <strain evidence="2 7">FF30-6</strain>
    </source>
</reference>
<gene>
    <name evidence="3" type="primary">ftsL</name>
    <name evidence="2" type="ORF">FF306_00251</name>
    <name evidence="3" type="ORF">RZ71_08590</name>
    <name evidence="4" type="ORF">RZ78_13770</name>
</gene>
<reference evidence="5 6" key="1">
    <citation type="journal article" date="2015" name="Genome Biol. Evol.">
        <title>Functionally Structured Genomes in Lactobacillus kunkeei Colonizing the Honey Crop and Food Products of Honeybees and Stingless Bees.</title>
        <authorList>
            <person name="Tamarit D."/>
            <person name="Ellegaard K.M."/>
            <person name="Wikander J."/>
            <person name="Olofsson T."/>
            <person name="Vasquez A."/>
            <person name="Andersson S.G."/>
        </authorList>
    </citation>
    <scope>NUCLEOTIDE SEQUENCE [LARGE SCALE GENOMIC DNA]</scope>
    <source>
        <strain evidence="3 5">LAko</strain>
        <strain evidence="4 6">LMbo</strain>
    </source>
</reference>
<dbReference type="AlphaFoldDB" id="A0A0C2WNR8"/>
<dbReference type="EMBL" id="BDDX01000001">
    <property type="protein sequence ID" value="GAT90156.1"/>
    <property type="molecule type" value="Genomic_DNA"/>
</dbReference>
<evidence type="ECO:0000313" key="7">
    <source>
        <dbReference type="Proteomes" id="UP000186588"/>
    </source>
</evidence>
<comment type="caution">
    <text evidence="3">The sequence shown here is derived from an EMBL/GenBank/DDBJ whole genome shotgun (WGS) entry which is preliminary data.</text>
</comment>
<accession>A0A0C2WNR8</accession>
<dbReference type="RefSeq" id="WP_041152401.1">
    <property type="nucleotide sequence ID" value="NZ_BDDX01000001.1"/>
</dbReference>
<dbReference type="Proteomes" id="UP000037778">
    <property type="component" value="Unassembled WGS sequence"/>
</dbReference>
<evidence type="ECO:0000256" key="1">
    <source>
        <dbReference type="SAM" id="Phobius"/>
    </source>
</evidence>
<keyword evidence="5" id="KW-1185">Reference proteome</keyword>
<dbReference type="EMBL" id="JXCY01000006">
    <property type="protein sequence ID" value="KOY76408.1"/>
    <property type="molecule type" value="Genomic_DNA"/>
</dbReference>
<dbReference type="PATRIC" id="fig|148814.10.peg.926"/>
<evidence type="ECO:0000313" key="2">
    <source>
        <dbReference type="EMBL" id="GAT90156.1"/>
    </source>
</evidence>
<evidence type="ECO:0000313" key="3">
    <source>
        <dbReference type="EMBL" id="KOY76408.1"/>
    </source>
</evidence>
<evidence type="ECO:0000313" key="6">
    <source>
        <dbReference type="Proteomes" id="UP000050269"/>
    </source>
</evidence>
<evidence type="ECO:0000313" key="5">
    <source>
        <dbReference type="Proteomes" id="UP000037778"/>
    </source>
</evidence>
<name>A0A0C2WNR8_9LACO</name>
<evidence type="ECO:0000313" key="4">
    <source>
        <dbReference type="EMBL" id="KPN82264.1"/>
    </source>
</evidence>
<dbReference type="GO" id="GO:0051301">
    <property type="term" value="P:cell division"/>
    <property type="evidence" value="ECO:0007669"/>
    <property type="project" value="UniProtKB-KW"/>
</dbReference>
<keyword evidence="1" id="KW-1133">Transmembrane helix</keyword>
<dbReference type="Proteomes" id="UP000050269">
    <property type="component" value="Unassembled WGS sequence"/>
</dbReference>
<keyword evidence="3" id="KW-0131">Cell cycle</keyword>